<evidence type="ECO:0008006" key="3">
    <source>
        <dbReference type="Google" id="ProtNLM"/>
    </source>
</evidence>
<gene>
    <name evidence="1" type="ordered locus">OCA5_c33280</name>
</gene>
<accession>F8BTB1</accession>
<dbReference type="EMBL" id="CP002826">
    <property type="protein sequence ID" value="AEI08003.1"/>
    <property type="molecule type" value="Genomic_DNA"/>
</dbReference>
<dbReference type="InterPro" id="IPR007739">
    <property type="entry name" value="RgpF"/>
</dbReference>
<dbReference type="HOGENOM" id="CLU_851589_0_0_5"/>
<reference evidence="1 2" key="1">
    <citation type="journal article" date="2011" name="J. Bacteriol.">
        <title>Complete genome sequences of the chemolithoautotrophic Oligotropha carboxidovorans strains OM4 and OM5.</title>
        <authorList>
            <person name="Volland S."/>
            <person name="Rachinger M."/>
            <person name="Strittmatter A."/>
            <person name="Daniel R."/>
            <person name="Gottschalk G."/>
            <person name="Meyer O."/>
        </authorList>
    </citation>
    <scope>NUCLEOTIDE SEQUENCE [LARGE SCALE GENOMIC DNA]</scope>
    <source>
        <strain evidence="2">ATCC 49405 / DSM 1227 / KCTC 32145 / OM5</strain>
    </source>
</reference>
<name>F8BTB1_AFIC5</name>
<dbReference type="Pfam" id="PF05045">
    <property type="entry name" value="RgpF"/>
    <property type="match status" value="1"/>
</dbReference>
<dbReference type="STRING" id="504832.OCA5_c33280"/>
<dbReference type="AlphaFoldDB" id="F8BTB1"/>
<evidence type="ECO:0000313" key="2">
    <source>
        <dbReference type="Proteomes" id="UP000007730"/>
    </source>
</evidence>
<dbReference type="Proteomes" id="UP000007730">
    <property type="component" value="Chromosome"/>
</dbReference>
<evidence type="ECO:0000313" key="1">
    <source>
        <dbReference type="EMBL" id="AEI08003.1"/>
    </source>
</evidence>
<keyword evidence="2" id="KW-1185">Reference proteome</keyword>
<sequence>MRLLTSFKIRRAFANLNAAIESLGVRGTRVKNVEVGSKYDRTSSRILIYAHYNPLGCVTETVQRLVHEYREMGYSVVFVTMCPKLNDVDYRKLKESCSLIIRRRSFGRDFGAWKDSFPILQEHFPHCNEVVLTNDSVVGPVCPLKTVFDRIASSRADLIGLTESWDRAYHLQSYFLVFKGPVAIEFLKDFFGRMWLRNSRDWVIRRGEIGLSQAALRSSLRLECLCKLHELRKLVSQDQARREAATLNIVPFIRQARPQLDEASCLTVLWSLRINPTHYFWRDLIELLGFPFIKVDLLKLNPDRIVGLEAWRDVVLEAGVISPELIERHMMTQKISRVP</sequence>
<proteinExistence type="predicted"/>
<protein>
    <recommendedName>
        <fullName evidence="3">Rhamnan synthesis protein F</fullName>
    </recommendedName>
</protein>
<dbReference type="eggNOG" id="COG3754">
    <property type="taxonomic scope" value="Bacteria"/>
</dbReference>
<dbReference type="RefSeq" id="WP_013913410.1">
    <property type="nucleotide sequence ID" value="NC_011386.1"/>
</dbReference>
<dbReference type="KEGG" id="ocg:OCA5_c33280"/>
<organism evidence="1 2">
    <name type="scientific">Afipia carboxidovorans (strain ATCC 49405 / DSM 1227 / KCTC 32145 / OM5)</name>
    <name type="common">Oligotropha carboxidovorans</name>
    <dbReference type="NCBI Taxonomy" id="504832"/>
    <lineage>
        <taxon>Bacteria</taxon>
        <taxon>Pseudomonadati</taxon>
        <taxon>Pseudomonadota</taxon>
        <taxon>Alphaproteobacteria</taxon>
        <taxon>Hyphomicrobiales</taxon>
        <taxon>Nitrobacteraceae</taxon>
        <taxon>Afipia</taxon>
    </lineage>
</organism>
<dbReference type="OrthoDB" id="7220105at2"/>